<evidence type="ECO:0008006" key="8">
    <source>
        <dbReference type="Google" id="ProtNLM"/>
    </source>
</evidence>
<feature type="transmembrane region" description="Helical" evidence="5">
    <location>
        <begin position="30"/>
        <end position="51"/>
    </location>
</feature>
<dbReference type="SMART" id="SM01381">
    <property type="entry name" value="7TM_GPCR_Srsx"/>
    <property type="match status" value="1"/>
</dbReference>
<evidence type="ECO:0000313" key="7">
    <source>
        <dbReference type="Proteomes" id="UP001620626"/>
    </source>
</evidence>
<evidence type="ECO:0000256" key="4">
    <source>
        <dbReference type="ARBA" id="ARBA00023136"/>
    </source>
</evidence>
<gene>
    <name evidence="6" type="ORF">niasHT_002988</name>
</gene>
<feature type="transmembrane region" description="Helical" evidence="5">
    <location>
        <begin position="248"/>
        <end position="269"/>
    </location>
</feature>
<dbReference type="PANTHER" id="PTHR23360:SF5">
    <property type="entry name" value="G-PROTEIN COUPLED RECEPTORS FAMILY 1 PROFILE DOMAIN-CONTAINING PROTEIN"/>
    <property type="match status" value="1"/>
</dbReference>
<dbReference type="EMBL" id="JBICBT010000337">
    <property type="protein sequence ID" value="KAL3117029.1"/>
    <property type="molecule type" value="Genomic_DNA"/>
</dbReference>
<dbReference type="InterPro" id="IPR019424">
    <property type="entry name" value="7TM_GPCR_Srsx"/>
</dbReference>
<name>A0ABD2LPG3_9BILA</name>
<sequence>MTSVVYLVVGIVIKKKTAGLPSADQINHRAFRALICIVSVNFGGYCIYLLYTVLINPTISSPITAWFLQLIAAIPLNIGAASNGPILYFTSTEYRQAFQAEFPFVFKRISNQNQVAPQQNFYLAFKDVHPSWSLIGCALTYGIITTLGVILNSSVIVVTFLTKSFRGTVNYLLALYSFFELIHQIGHFLFVYTAFSGQNFIANHLAAKILFIPVFGSGGIAPAMFFTGIDRLIGIAFSEFHDNLKKRLYLALLTVISVSYGVCFSVPVYQNAIEIGLPSADSFNRRTFRALFCIITVNIGGFFFTLICYILLIPTISSPITAWFGQAIIAIPLNIGAASNGPILYFTSTEYRQAFQTEFPFVFRRISNVNRVIPLQNTQT</sequence>
<comment type="subcellular location">
    <subcellularLocation>
        <location evidence="1">Membrane</location>
    </subcellularLocation>
</comment>
<protein>
    <recommendedName>
        <fullName evidence="8">G protein-coupled receptor</fullName>
    </recommendedName>
</protein>
<dbReference type="Gene3D" id="1.20.1070.10">
    <property type="entry name" value="Rhodopsin 7-helix transmembrane proteins"/>
    <property type="match status" value="1"/>
</dbReference>
<evidence type="ECO:0000313" key="6">
    <source>
        <dbReference type="EMBL" id="KAL3117029.1"/>
    </source>
</evidence>
<feature type="transmembrane region" description="Helical" evidence="5">
    <location>
        <begin position="132"/>
        <end position="161"/>
    </location>
</feature>
<dbReference type="SUPFAM" id="SSF81321">
    <property type="entry name" value="Family A G protein-coupled receptor-like"/>
    <property type="match status" value="1"/>
</dbReference>
<evidence type="ECO:0000256" key="1">
    <source>
        <dbReference type="ARBA" id="ARBA00004370"/>
    </source>
</evidence>
<dbReference type="InterPro" id="IPR047130">
    <property type="entry name" value="7TM_GPCR_Srsx_nematod"/>
</dbReference>
<evidence type="ECO:0000256" key="2">
    <source>
        <dbReference type="ARBA" id="ARBA00022692"/>
    </source>
</evidence>
<reference evidence="6 7" key="1">
    <citation type="submission" date="2024-10" db="EMBL/GenBank/DDBJ databases">
        <authorList>
            <person name="Kim D."/>
        </authorList>
    </citation>
    <scope>NUCLEOTIDE SEQUENCE [LARGE SCALE GENOMIC DNA]</scope>
    <source>
        <strain evidence="6">BH-2024</strain>
    </source>
</reference>
<dbReference type="GO" id="GO:0016020">
    <property type="term" value="C:membrane"/>
    <property type="evidence" value="ECO:0007669"/>
    <property type="project" value="UniProtKB-SubCell"/>
</dbReference>
<comment type="caution">
    <text evidence="6">The sequence shown here is derived from an EMBL/GenBank/DDBJ whole genome shotgun (WGS) entry which is preliminary data.</text>
</comment>
<dbReference type="Proteomes" id="UP001620626">
    <property type="component" value="Unassembled WGS sequence"/>
</dbReference>
<evidence type="ECO:0000256" key="5">
    <source>
        <dbReference type="SAM" id="Phobius"/>
    </source>
</evidence>
<evidence type="ECO:0000256" key="3">
    <source>
        <dbReference type="ARBA" id="ARBA00022989"/>
    </source>
</evidence>
<feature type="transmembrane region" description="Helical" evidence="5">
    <location>
        <begin position="289"/>
        <end position="312"/>
    </location>
</feature>
<feature type="transmembrane region" description="Helical" evidence="5">
    <location>
        <begin position="63"/>
        <end position="81"/>
    </location>
</feature>
<accession>A0ABD2LPG3</accession>
<keyword evidence="3 5" id="KW-1133">Transmembrane helix</keyword>
<keyword evidence="7" id="KW-1185">Reference proteome</keyword>
<feature type="transmembrane region" description="Helical" evidence="5">
    <location>
        <begin position="207"/>
        <end position="227"/>
    </location>
</feature>
<feature type="transmembrane region" description="Helical" evidence="5">
    <location>
        <begin position="173"/>
        <end position="195"/>
    </location>
</feature>
<dbReference type="InterPro" id="IPR000276">
    <property type="entry name" value="GPCR_Rhodpsn"/>
</dbReference>
<organism evidence="6 7">
    <name type="scientific">Heterodera trifolii</name>
    <dbReference type="NCBI Taxonomy" id="157864"/>
    <lineage>
        <taxon>Eukaryota</taxon>
        <taxon>Metazoa</taxon>
        <taxon>Ecdysozoa</taxon>
        <taxon>Nematoda</taxon>
        <taxon>Chromadorea</taxon>
        <taxon>Rhabditida</taxon>
        <taxon>Tylenchina</taxon>
        <taxon>Tylenchomorpha</taxon>
        <taxon>Tylenchoidea</taxon>
        <taxon>Heteroderidae</taxon>
        <taxon>Heteroderinae</taxon>
        <taxon>Heterodera</taxon>
    </lineage>
</organism>
<dbReference type="Pfam" id="PF10320">
    <property type="entry name" value="7TM_GPCR_Srsx"/>
    <property type="match status" value="1"/>
</dbReference>
<dbReference type="PANTHER" id="PTHR23360">
    <property type="entry name" value="G-PROTEIN COUPLED RECEPTORS FAMILY 1 PROFILE DOMAIN-CONTAINING PROTEIN-RELATED"/>
    <property type="match status" value="1"/>
</dbReference>
<keyword evidence="2 5" id="KW-0812">Transmembrane</keyword>
<dbReference type="AlphaFoldDB" id="A0ABD2LPG3"/>
<keyword evidence="4 5" id="KW-0472">Membrane</keyword>
<proteinExistence type="predicted"/>